<keyword evidence="4 7" id="KW-0812">Transmembrane</keyword>
<feature type="transmembrane region" description="Helical" evidence="7">
    <location>
        <begin position="278"/>
        <end position="303"/>
    </location>
</feature>
<protein>
    <submittedName>
        <fullName evidence="9">Polysaccharide ABC transporter permease</fullName>
    </submittedName>
</protein>
<evidence type="ECO:0000256" key="1">
    <source>
        <dbReference type="ARBA" id="ARBA00004651"/>
    </source>
</evidence>
<dbReference type="PROSITE" id="PS50928">
    <property type="entry name" value="ABC_TM1"/>
    <property type="match status" value="1"/>
</dbReference>
<dbReference type="GO" id="GO:0055085">
    <property type="term" value="P:transmembrane transport"/>
    <property type="evidence" value="ECO:0007669"/>
    <property type="project" value="InterPro"/>
</dbReference>
<evidence type="ECO:0000256" key="2">
    <source>
        <dbReference type="ARBA" id="ARBA00022448"/>
    </source>
</evidence>
<proteinExistence type="inferred from homology"/>
<dbReference type="Proteomes" id="UP000254797">
    <property type="component" value="Unassembled WGS sequence"/>
</dbReference>
<evidence type="ECO:0000313" key="10">
    <source>
        <dbReference type="Proteomes" id="UP000254797"/>
    </source>
</evidence>
<dbReference type="GO" id="GO:0005886">
    <property type="term" value="C:plasma membrane"/>
    <property type="evidence" value="ECO:0007669"/>
    <property type="project" value="UniProtKB-SubCell"/>
</dbReference>
<dbReference type="Gene3D" id="1.10.3720.10">
    <property type="entry name" value="MetI-like"/>
    <property type="match status" value="1"/>
</dbReference>
<feature type="transmembrane region" description="Helical" evidence="7">
    <location>
        <begin position="120"/>
        <end position="144"/>
    </location>
</feature>
<sequence length="312" mass="35197">MTLFPSVSKGDLATYRKQFKKSLPLYLLLLPSLVLLLVFSYYPMYGLVIAFKDYSPSLGFSGSPWVGFKHFSQFFHSYQFGLTIKNTLAISLYSIFIGFPLPIAIALLSNQLRSEKFKKVFQVTTYFPHFISVMVVVGMILIFFSSETGIVANLFRLLGLTFPNILANTSFFKDIYVWSDVWQHSGWDSIVYIAALASIDPTYYEAADMDGASRFQKIVHIDIPHLIPTMVVLLILRAGGLLSVGFEKVLLLQNPLNLASSEIISTYVYKMGLQSFQYSLSTAIGLFNTLVNLVILLTMNWLAKKYTENSLL</sequence>
<dbReference type="PANTHER" id="PTHR43227">
    <property type="entry name" value="BLL4140 PROTEIN"/>
    <property type="match status" value="1"/>
</dbReference>
<evidence type="ECO:0000256" key="3">
    <source>
        <dbReference type="ARBA" id="ARBA00022475"/>
    </source>
</evidence>
<feature type="transmembrane region" description="Helical" evidence="7">
    <location>
        <begin position="150"/>
        <end position="167"/>
    </location>
</feature>
<dbReference type="PANTHER" id="PTHR43227:SF11">
    <property type="entry name" value="BLL4140 PROTEIN"/>
    <property type="match status" value="1"/>
</dbReference>
<dbReference type="InterPro" id="IPR035906">
    <property type="entry name" value="MetI-like_sf"/>
</dbReference>
<feature type="transmembrane region" description="Helical" evidence="7">
    <location>
        <begin position="88"/>
        <end position="108"/>
    </location>
</feature>
<accession>A0A380JRF2</accession>
<evidence type="ECO:0000256" key="6">
    <source>
        <dbReference type="ARBA" id="ARBA00023136"/>
    </source>
</evidence>
<keyword evidence="5 7" id="KW-1133">Transmembrane helix</keyword>
<keyword evidence="6 7" id="KW-0472">Membrane</keyword>
<keyword evidence="2 7" id="KW-0813">Transport</keyword>
<keyword evidence="3" id="KW-1003">Cell membrane</keyword>
<evidence type="ECO:0000256" key="7">
    <source>
        <dbReference type="RuleBase" id="RU363032"/>
    </source>
</evidence>
<evidence type="ECO:0000313" key="9">
    <source>
        <dbReference type="EMBL" id="SUN47453.1"/>
    </source>
</evidence>
<evidence type="ECO:0000256" key="4">
    <source>
        <dbReference type="ARBA" id="ARBA00022692"/>
    </source>
</evidence>
<dbReference type="InterPro" id="IPR000515">
    <property type="entry name" value="MetI-like"/>
</dbReference>
<feature type="transmembrane region" description="Helical" evidence="7">
    <location>
        <begin position="25"/>
        <end position="51"/>
    </location>
</feature>
<dbReference type="Pfam" id="PF00528">
    <property type="entry name" value="BPD_transp_1"/>
    <property type="match status" value="1"/>
</dbReference>
<feature type="transmembrane region" description="Helical" evidence="7">
    <location>
        <begin position="226"/>
        <end position="246"/>
    </location>
</feature>
<reference evidence="9 10" key="1">
    <citation type="submission" date="2018-06" db="EMBL/GenBank/DDBJ databases">
        <authorList>
            <consortium name="Pathogen Informatics"/>
            <person name="Doyle S."/>
        </authorList>
    </citation>
    <scope>NUCLEOTIDE SEQUENCE [LARGE SCALE GENOMIC DNA]</scope>
    <source>
        <strain evidence="9 10">NCTC4670</strain>
    </source>
</reference>
<dbReference type="InterPro" id="IPR050809">
    <property type="entry name" value="UgpAE/MalFG_permease"/>
</dbReference>
<dbReference type="RefSeq" id="WP_115245683.1">
    <property type="nucleotide sequence ID" value="NZ_UHFG01000004.1"/>
</dbReference>
<dbReference type="AlphaFoldDB" id="A0A380JRF2"/>
<gene>
    <name evidence="9" type="primary">ugpA</name>
    <name evidence="9" type="ORF">NCTC4670_00300</name>
</gene>
<dbReference type="EMBL" id="UHFG01000004">
    <property type="protein sequence ID" value="SUN47453.1"/>
    <property type="molecule type" value="Genomic_DNA"/>
</dbReference>
<evidence type="ECO:0000259" key="8">
    <source>
        <dbReference type="PROSITE" id="PS50928"/>
    </source>
</evidence>
<comment type="subcellular location">
    <subcellularLocation>
        <location evidence="1 7">Cell membrane</location>
        <topology evidence="1 7">Multi-pass membrane protein</topology>
    </subcellularLocation>
</comment>
<evidence type="ECO:0000256" key="5">
    <source>
        <dbReference type="ARBA" id="ARBA00022989"/>
    </source>
</evidence>
<organism evidence="9 10">
    <name type="scientific">Streptococcus dysgalactiae subsp. dysgalactiae</name>
    <dbReference type="NCBI Taxonomy" id="99822"/>
    <lineage>
        <taxon>Bacteria</taxon>
        <taxon>Bacillati</taxon>
        <taxon>Bacillota</taxon>
        <taxon>Bacilli</taxon>
        <taxon>Lactobacillales</taxon>
        <taxon>Streptococcaceae</taxon>
        <taxon>Streptococcus</taxon>
    </lineage>
</organism>
<dbReference type="SUPFAM" id="SSF161098">
    <property type="entry name" value="MetI-like"/>
    <property type="match status" value="1"/>
</dbReference>
<feature type="domain" description="ABC transmembrane type-1" evidence="8">
    <location>
        <begin position="84"/>
        <end position="299"/>
    </location>
</feature>
<comment type="similarity">
    <text evidence="7">Belongs to the binding-protein-dependent transport system permease family.</text>
</comment>
<dbReference type="CDD" id="cd06261">
    <property type="entry name" value="TM_PBP2"/>
    <property type="match status" value="1"/>
</dbReference>
<name>A0A380JRF2_STRDY</name>